<dbReference type="AlphaFoldDB" id="A0A7I4YH96"/>
<evidence type="ECO:0000313" key="4">
    <source>
        <dbReference type="WBParaSite" id="HCON_00090650-00001"/>
    </source>
</evidence>
<name>A0A7I4YH96_HAECO</name>
<evidence type="ECO:0000256" key="2">
    <source>
        <dbReference type="SAM" id="SignalP"/>
    </source>
</evidence>
<evidence type="ECO:0000256" key="1">
    <source>
        <dbReference type="SAM" id="MobiDB-lite"/>
    </source>
</evidence>
<evidence type="ECO:0000313" key="3">
    <source>
        <dbReference type="Proteomes" id="UP000025227"/>
    </source>
</evidence>
<sequence>SRQQFPMLRLVVFVSIIALALACAQKANSGSSGSSGKSNKCNDGNNGKNGNNKSDKTTTKDSDSKTTKGNSGASTTKGKREVGQAQVTLVTFVDFDAEMTSFYLKAVRSVVEQHEKSSGIFYNPELISVKAENISGKFAVVYTIFGVDCDELNRFISTVDGLSALTEQVTITCGGRSTVL</sequence>
<reference evidence="4" key="1">
    <citation type="submission" date="2020-12" db="UniProtKB">
        <authorList>
            <consortium name="WormBaseParasite"/>
        </authorList>
    </citation>
    <scope>IDENTIFICATION</scope>
    <source>
        <strain evidence="4">MHco3</strain>
    </source>
</reference>
<accession>A0A7I4YH96</accession>
<feature type="compositionally biased region" description="Low complexity" evidence="1">
    <location>
        <begin position="28"/>
        <end position="52"/>
    </location>
</feature>
<feature type="chain" id="PRO_5029699236" evidence="2">
    <location>
        <begin position="23"/>
        <end position="180"/>
    </location>
</feature>
<dbReference type="Pfam" id="PF17619">
    <property type="entry name" value="SCVP"/>
    <property type="match status" value="1"/>
</dbReference>
<feature type="region of interest" description="Disordered" evidence="1">
    <location>
        <begin position="28"/>
        <end position="79"/>
    </location>
</feature>
<dbReference type="WBParaSite" id="HCON_00090650-00001">
    <property type="protein sequence ID" value="HCON_00090650-00001"/>
    <property type="gene ID" value="HCON_00090650"/>
</dbReference>
<organism evidence="3 4">
    <name type="scientific">Haemonchus contortus</name>
    <name type="common">Barber pole worm</name>
    <dbReference type="NCBI Taxonomy" id="6289"/>
    <lineage>
        <taxon>Eukaryota</taxon>
        <taxon>Metazoa</taxon>
        <taxon>Ecdysozoa</taxon>
        <taxon>Nematoda</taxon>
        <taxon>Chromadorea</taxon>
        <taxon>Rhabditida</taxon>
        <taxon>Rhabditina</taxon>
        <taxon>Rhabditomorpha</taxon>
        <taxon>Strongyloidea</taxon>
        <taxon>Trichostrongylidae</taxon>
        <taxon>Haemonchus</taxon>
    </lineage>
</organism>
<keyword evidence="3" id="KW-1185">Reference proteome</keyword>
<proteinExistence type="predicted"/>
<dbReference type="Proteomes" id="UP000025227">
    <property type="component" value="Unplaced"/>
</dbReference>
<feature type="signal peptide" evidence="2">
    <location>
        <begin position="1"/>
        <end position="22"/>
    </location>
</feature>
<keyword evidence="2" id="KW-0732">Signal</keyword>
<dbReference type="InterPro" id="IPR035126">
    <property type="entry name" value="SCVP"/>
</dbReference>
<protein>
    <submittedName>
        <fullName evidence="4">Inhibitor I9 domain-containing protein</fullName>
    </submittedName>
</protein>
<feature type="compositionally biased region" description="Basic and acidic residues" evidence="1">
    <location>
        <begin position="53"/>
        <end position="66"/>
    </location>
</feature>